<comment type="caution">
    <text evidence="2">The sequence shown here is derived from an EMBL/GenBank/DDBJ whole genome shotgun (WGS) entry which is preliminary data.</text>
</comment>
<keyword evidence="1" id="KW-0472">Membrane</keyword>
<dbReference type="EMBL" id="BAABHY010000008">
    <property type="protein sequence ID" value="GAA5114392.1"/>
    <property type="molecule type" value="Genomic_DNA"/>
</dbReference>
<keyword evidence="1" id="KW-1133">Transmembrane helix</keyword>
<accession>A0ABP9NFQ5</accession>
<dbReference type="RefSeq" id="WP_345492567.1">
    <property type="nucleotide sequence ID" value="NZ_BAABHY010000008.1"/>
</dbReference>
<proteinExistence type="predicted"/>
<evidence type="ECO:0000313" key="2">
    <source>
        <dbReference type="EMBL" id="GAA5114392.1"/>
    </source>
</evidence>
<feature type="transmembrane region" description="Helical" evidence="1">
    <location>
        <begin position="53"/>
        <end position="73"/>
    </location>
</feature>
<reference evidence="3" key="1">
    <citation type="journal article" date="2019" name="Int. J. Syst. Evol. Microbiol.">
        <title>The Global Catalogue of Microorganisms (GCM) 10K type strain sequencing project: providing services to taxonomists for standard genome sequencing and annotation.</title>
        <authorList>
            <consortium name="The Broad Institute Genomics Platform"/>
            <consortium name="The Broad Institute Genome Sequencing Center for Infectious Disease"/>
            <person name="Wu L."/>
            <person name="Ma J."/>
        </authorList>
    </citation>
    <scope>NUCLEOTIDE SEQUENCE [LARGE SCALE GENOMIC DNA]</scope>
    <source>
        <strain evidence="3">JCM 18050</strain>
    </source>
</reference>
<name>A0ABP9NFQ5_9GAMM</name>
<dbReference type="Proteomes" id="UP001500171">
    <property type="component" value="Unassembled WGS sequence"/>
</dbReference>
<evidence type="ECO:0000256" key="1">
    <source>
        <dbReference type="SAM" id="Phobius"/>
    </source>
</evidence>
<organism evidence="2 3">
    <name type="scientific">Orbus sasakiae</name>
    <dbReference type="NCBI Taxonomy" id="1078475"/>
    <lineage>
        <taxon>Bacteria</taxon>
        <taxon>Pseudomonadati</taxon>
        <taxon>Pseudomonadota</taxon>
        <taxon>Gammaproteobacteria</taxon>
        <taxon>Orbales</taxon>
        <taxon>Orbaceae</taxon>
        <taxon>Orbus</taxon>
    </lineage>
</organism>
<keyword evidence="3" id="KW-1185">Reference proteome</keyword>
<sequence length="374" mass="42690">MPWPKPEITLINPPLKPKRLVWIAVFAVLLIITGTLLILMWSDNRYFSAVSFWVMLILVPAVIGSIALSLRFYQYGIAQERFEIWQQEQARIEDNWQDWAMRSVRVMGSYWITPNELTAASIIFDLKNLPVQIEKVLAFENDEQDDEPYFEDLFYSMAQSINQLPNCQKIAITVYSSPESYAYLDDTIAVVSRRCQIKPRYTFKQQISQHVALNDIIQLIDNPSDEPHLLIMNNLRSHGSAFLGAILIVDEQLLDPDLSQMVESHLLRPMVTDDITDGIHQMVEMQPALSGVTQLWCANLDKEHEIEIAKQLAEHNISPKAIHFLDSIAGQQTDLAHWSLLALGNQLVKQTNESLLLASKSNGQFLFSVLTKKV</sequence>
<feature type="transmembrane region" description="Helical" evidence="1">
    <location>
        <begin position="20"/>
        <end position="41"/>
    </location>
</feature>
<gene>
    <name evidence="2" type="ORF">GCM10023211_23890</name>
</gene>
<evidence type="ECO:0000313" key="3">
    <source>
        <dbReference type="Proteomes" id="UP001500171"/>
    </source>
</evidence>
<keyword evidence="1" id="KW-0812">Transmembrane</keyword>
<protein>
    <submittedName>
        <fullName evidence="2">Uncharacterized protein</fullName>
    </submittedName>
</protein>